<proteinExistence type="predicted"/>
<evidence type="ECO:0008006" key="3">
    <source>
        <dbReference type="Google" id="ProtNLM"/>
    </source>
</evidence>
<dbReference type="EMBL" id="CP036298">
    <property type="protein sequence ID" value="QDV25191.1"/>
    <property type="molecule type" value="Genomic_DNA"/>
</dbReference>
<evidence type="ECO:0000313" key="1">
    <source>
        <dbReference type="EMBL" id="QDV25191.1"/>
    </source>
</evidence>
<dbReference type="Pfam" id="PF07586">
    <property type="entry name" value="HXXSHH"/>
    <property type="match status" value="1"/>
</dbReference>
<keyword evidence="2" id="KW-1185">Reference proteome</keyword>
<dbReference type="InterPro" id="IPR011447">
    <property type="entry name" value="DUF1552"/>
</dbReference>
<dbReference type="KEGG" id="ahel:Q31a_35140"/>
<name>A0A518G9D0_9BACT</name>
<dbReference type="Proteomes" id="UP000318017">
    <property type="component" value="Chromosome"/>
</dbReference>
<protein>
    <recommendedName>
        <fullName evidence="3">DUF1552 domain-containing protein</fullName>
    </recommendedName>
</protein>
<reference evidence="1 2" key="1">
    <citation type="submission" date="2019-02" db="EMBL/GenBank/DDBJ databases">
        <title>Deep-cultivation of Planctomycetes and their phenomic and genomic characterization uncovers novel biology.</title>
        <authorList>
            <person name="Wiegand S."/>
            <person name="Jogler M."/>
            <person name="Boedeker C."/>
            <person name="Pinto D."/>
            <person name="Vollmers J."/>
            <person name="Rivas-Marin E."/>
            <person name="Kohn T."/>
            <person name="Peeters S.H."/>
            <person name="Heuer A."/>
            <person name="Rast P."/>
            <person name="Oberbeckmann S."/>
            <person name="Bunk B."/>
            <person name="Jeske O."/>
            <person name="Meyerdierks A."/>
            <person name="Storesund J.E."/>
            <person name="Kallscheuer N."/>
            <person name="Luecker S."/>
            <person name="Lage O.M."/>
            <person name="Pohl T."/>
            <person name="Merkel B.J."/>
            <person name="Hornburger P."/>
            <person name="Mueller R.-W."/>
            <person name="Bruemmer F."/>
            <person name="Labrenz M."/>
            <person name="Spormann A.M."/>
            <person name="Op den Camp H."/>
            <person name="Overmann J."/>
            <person name="Amann R."/>
            <person name="Jetten M.S.M."/>
            <person name="Mascher T."/>
            <person name="Medema M.H."/>
            <person name="Devos D.P."/>
            <person name="Kaster A.-K."/>
            <person name="Ovreas L."/>
            <person name="Rohde M."/>
            <person name="Galperin M.Y."/>
            <person name="Jogler C."/>
        </authorList>
    </citation>
    <scope>NUCLEOTIDE SEQUENCE [LARGE SCALE GENOMIC DNA]</scope>
    <source>
        <strain evidence="1 2">Q31a</strain>
    </source>
</reference>
<dbReference type="AlphaFoldDB" id="A0A518G9D0"/>
<dbReference type="RefSeq" id="WP_145079929.1">
    <property type="nucleotide sequence ID" value="NZ_CP036298.1"/>
</dbReference>
<gene>
    <name evidence="1" type="ORF">Q31a_35140</name>
</gene>
<sequence length="401" mass="45534">MQRRTFVKAAGLTLLLPQLESFGQEPINPVKRLFTVVNHLGFYQPALLPDQESPVLLKNLEAHRENLKIFSGMDNPGVQLGNGHTPCVGVLSGYFNKLQRKNRISFDQQAAELLGGETRFQSLALQAGQNLNFSQVCWDRHGLPVYQMDSPERIFNLLFGVDENHAQQKQILAEEKSILDMAYEHAKSMSKDLSHRDREKVDDYFTSVREVEKSVRKRVFWSDSDKPHTDYELPQYSNRSVEDYLQVMLDLSLLAFETDSTRVVTLQIPFWESFSQDNIVGSYHDFSHHGKKQSKIDKLLVMENMILGKIGSTLANMKSKSMSAGRNLFEETSTLVTASMGNASAHTFDDLPALYFNGSVKQFQHEVRKNRPICDVYLSILQDLGIEEDVFGESESTVSLT</sequence>
<accession>A0A518G9D0</accession>
<dbReference type="OrthoDB" id="9146593at2"/>
<organism evidence="1 2">
    <name type="scientific">Aureliella helgolandensis</name>
    <dbReference type="NCBI Taxonomy" id="2527968"/>
    <lineage>
        <taxon>Bacteria</taxon>
        <taxon>Pseudomonadati</taxon>
        <taxon>Planctomycetota</taxon>
        <taxon>Planctomycetia</taxon>
        <taxon>Pirellulales</taxon>
        <taxon>Pirellulaceae</taxon>
        <taxon>Aureliella</taxon>
    </lineage>
</organism>
<evidence type="ECO:0000313" key="2">
    <source>
        <dbReference type="Proteomes" id="UP000318017"/>
    </source>
</evidence>